<accession>A0A7K3VRE4</accession>
<comment type="caution">
    <text evidence="1">The sequence shown here is derived from an EMBL/GenBank/DDBJ whole genome shotgun (WGS) entry which is preliminary data.</text>
</comment>
<dbReference type="Proteomes" id="UP000471705">
    <property type="component" value="Unassembled WGS sequence"/>
</dbReference>
<evidence type="ECO:0000313" key="2">
    <source>
        <dbReference type="Proteomes" id="UP000471705"/>
    </source>
</evidence>
<gene>
    <name evidence="1" type="ORF">GR257_33880</name>
</gene>
<protein>
    <submittedName>
        <fullName evidence="1">Uncharacterized protein</fullName>
    </submittedName>
</protein>
<name>A0A7K3VRE4_RHILE</name>
<sequence length="75" mass="8639">MNEEMKSKLKIPAGHNLVQTGWESKKSKGRDIDYWTFEETDENGTVVAHYSVTEDMNIYTQKTDFSFTRSEAKSA</sequence>
<organism evidence="1 2">
    <name type="scientific">Rhizobium leguminosarum</name>
    <dbReference type="NCBI Taxonomy" id="384"/>
    <lineage>
        <taxon>Bacteria</taxon>
        <taxon>Pseudomonadati</taxon>
        <taxon>Pseudomonadota</taxon>
        <taxon>Alphaproteobacteria</taxon>
        <taxon>Hyphomicrobiales</taxon>
        <taxon>Rhizobiaceae</taxon>
        <taxon>Rhizobium/Agrobacterium group</taxon>
        <taxon>Rhizobium</taxon>
    </lineage>
</organism>
<dbReference type="EMBL" id="WUFV01000032">
    <property type="protein sequence ID" value="NEK19759.1"/>
    <property type="molecule type" value="Genomic_DNA"/>
</dbReference>
<dbReference type="AlphaFoldDB" id="A0A7K3VRE4"/>
<reference evidence="1 2" key="1">
    <citation type="submission" date="2019-12" db="EMBL/GenBank/DDBJ databases">
        <title>Rhizobium genotypes associated with high levels of biological nitrogen fixation by grain legumes in a temperate-maritime cropping system.</title>
        <authorList>
            <person name="Maluk M."/>
            <person name="Francesc Ferrando Molina F."/>
            <person name="Lopez Del Egido L."/>
            <person name="Lafos M."/>
            <person name="Langarica-Fuentes A."/>
            <person name="Gebre Yohannes G."/>
            <person name="Young M.W."/>
            <person name="Martin P."/>
            <person name="Gantlett R."/>
            <person name="Kenicer G."/>
            <person name="Hawes C."/>
            <person name="Begg G.S."/>
            <person name="Quilliam R.S."/>
            <person name="Squire G.R."/>
            <person name="Poole P.S."/>
            <person name="Young P.W."/>
            <person name="Iannetta P.M."/>
            <person name="James E.K."/>
        </authorList>
    </citation>
    <scope>NUCLEOTIDE SEQUENCE [LARGE SCALE GENOMIC DNA]</scope>
    <source>
        <strain evidence="1 2">JHI54</strain>
    </source>
</reference>
<dbReference type="RefSeq" id="WP_164049792.1">
    <property type="nucleotide sequence ID" value="NZ_WUFV01000032.1"/>
</dbReference>
<proteinExistence type="predicted"/>
<evidence type="ECO:0000313" key="1">
    <source>
        <dbReference type="EMBL" id="NEK19759.1"/>
    </source>
</evidence>